<organism evidence="1 2">
    <name type="scientific">Trichomonas vaginalis (strain ATCC PRA-98 / G3)</name>
    <dbReference type="NCBI Taxonomy" id="412133"/>
    <lineage>
        <taxon>Eukaryota</taxon>
        <taxon>Metamonada</taxon>
        <taxon>Parabasalia</taxon>
        <taxon>Trichomonadida</taxon>
        <taxon>Trichomonadidae</taxon>
        <taxon>Trichomonas</taxon>
    </lineage>
</organism>
<dbReference type="EMBL" id="DS113443">
    <property type="protein sequence ID" value="EAY05641.1"/>
    <property type="molecule type" value="Genomic_DNA"/>
</dbReference>
<evidence type="ECO:0000313" key="2">
    <source>
        <dbReference type="Proteomes" id="UP000001542"/>
    </source>
</evidence>
<reference evidence="1" key="1">
    <citation type="submission" date="2006-10" db="EMBL/GenBank/DDBJ databases">
        <authorList>
            <person name="Amadeo P."/>
            <person name="Zhao Q."/>
            <person name="Wortman J."/>
            <person name="Fraser-Liggett C."/>
            <person name="Carlton J."/>
        </authorList>
    </citation>
    <scope>NUCLEOTIDE SEQUENCE</scope>
    <source>
        <strain evidence="1">G3</strain>
    </source>
</reference>
<dbReference type="AlphaFoldDB" id="A2ENV1"/>
<dbReference type="TCDB" id="9.B.61.1.3">
    <property type="family name" value="the putative pore-forming hydrogenosomal membrane protein hmp35 (hmp35) family"/>
</dbReference>
<dbReference type="KEGG" id="tva:4763510"/>
<dbReference type="RefSeq" id="XP_001317864.1">
    <property type="nucleotide sequence ID" value="XM_001317829.1"/>
</dbReference>
<dbReference type="VEuPathDB" id="TrichDB:TVAG_216170"/>
<evidence type="ECO:0000313" key="1">
    <source>
        <dbReference type="EMBL" id="EAY05641.1"/>
    </source>
</evidence>
<dbReference type="InParanoid" id="A2ENV1"/>
<protein>
    <submittedName>
        <fullName evidence="1">Uncharacterized protein</fullName>
    </submittedName>
</protein>
<gene>
    <name evidence="1" type="ORF">TVAG_216170</name>
</gene>
<reference evidence="1" key="2">
    <citation type="journal article" date="2007" name="Science">
        <title>Draft genome sequence of the sexually transmitted pathogen Trichomonas vaginalis.</title>
        <authorList>
            <person name="Carlton J.M."/>
            <person name="Hirt R.P."/>
            <person name="Silva J.C."/>
            <person name="Delcher A.L."/>
            <person name="Schatz M."/>
            <person name="Zhao Q."/>
            <person name="Wortman J.R."/>
            <person name="Bidwell S.L."/>
            <person name="Alsmark U.C.M."/>
            <person name="Besteiro S."/>
            <person name="Sicheritz-Ponten T."/>
            <person name="Noel C.J."/>
            <person name="Dacks J.B."/>
            <person name="Foster P.G."/>
            <person name="Simillion C."/>
            <person name="Van de Peer Y."/>
            <person name="Miranda-Saavedra D."/>
            <person name="Barton G.J."/>
            <person name="Westrop G.D."/>
            <person name="Mueller S."/>
            <person name="Dessi D."/>
            <person name="Fiori P.L."/>
            <person name="Ren Q."/>
            <person name="Paulsen I."/>
            <person name="Zhang H."/>
            <person name="Bastida-Corcuera F.D."/>
            <person name="Simoes-Barbosa A."/>
            <person name="Brown M.T."/>
            <person name="Hayes R.D."/>
            <person name="Mukherjee M."/>
            <person name="Okumura C.Y."/>
            <person name="Schneider R."/>
            <person name="Smith A.J."/>
            <person name="Vanacova S."/>
            <person name="Villalvazo M."/>
            <person name="Haas B.J."/>
            <person name="Pertea M."/>
            <person name="Feldblyum T.V."/>
            <person name="Utterback T.R."/>
            <person name="Shu C.L."/>
            <person name="Osoegawa K."/>
            <person name="de Jong P.J."/>
            <person name="Hrdy I."/>
            <person name="Horvathova L."/>
            <person name="Zubacova Z."/>
            <person name="Dolezal P."/>
            <person name="Malik S.B."/>
            <person name="Logsdon J.M. Jr."/>
            <person name="Henze K."/>
            <person name="Gupta A."/>
            <person name="Wang C.C."/>
            <person name="Dunne R.L."/>
            <person name="Upcroft J.A."/>
            <person name="Upcroft P."/>
            <person name="White O."/>
            <person name="Salzberg S.L."/>
            <person name="Tang P."/>
            <person name="Chiu C.-H."/>
            <person name="Lee Y.-S."/>
            <person name="Embley T.M."/>
            <person name="Coombs G.H."/>
            <person name="Mottram J.C."/>
            <person name="Tachezy J."/>
            <person name="Fraser-Liggett C.M."/>
            <person name="Johnson P.J."/>
        </authorList>
    </citation>
    <scope>NUCLEOTIDE SEQUENCE [LARGE SCALE GENOMIC DNA]</scope>
    <source>
        <strain evidence="1">G3</strain>
    </source>
</reference>
<name>A2ENV1_TRIV3</name>
<dbReference type="VEuPathDB" id="TrichDB:TVAGG3_0249280"/>
<sequence length="324" mass="36001">MNPDSYKKIGQKLTKLEYQSGFAVTLKYKKTKTTASCDEEFATPALTSEFKVKKVGKIQCGFKDGKSQLIFSPKLEKLDAKLDFNAIDNSFLFEYAKKVKPINSLVTIKYDSAKNEPSVLIQPKFKLNKINFDANLLFKKPVENCPPVIFQAHAAYKKLFLCSCFNEEEKEYRAAAFAKLFKGIHAGALLHFDPLAEKQMKAVDVFAKYSFKKGKIAAITTLLGEKPVVKVNAKAKVGKKAKIGINTVYGETITGDFGVKADLKKFKLNLIVNAKKESDEISEGLIAQTAFKVKRVGKAKVGVAIPSIQEAQKAHLFVNLKIKD</sequence>
<accession>A2ENV1</accession>
<proteinExistence type="predicted"/>
<dbReference type="Proteomes" id="UP000001542">
    <property type="component" value="Unassembled WGS sequence"/>
</dbReference>
<keyword evidence="2" id="KW-1185">Reference proteome</keyword>